<dbReference type="SUPFAM" id="SSF52402">
    <property type="entry name" value="Adenine nucleotide alpha hydrolases-like"/>
    <property type="match status" value="1"/>
</dbReference>
<dbReference type="InterPro" id="IPR014729">
    <property type="entry name" value="Rossmann-like_a/b/a_fold"/>
</dbReference>
<keyword evidence="4" id="KW-0658">Purine biosynthesis</keyword>
<evidence type="ECO:0000256" key="5">
    <source>
        <dbReference type="ARBA" id="ARBA00022840"/>
    </source>
</evidence>
<keyword evidence="5" id="KW-0067">ATP-binding</keyword>
<comment type="caution">
    <text evidence="7">The sequence shown here is derived from an EMBL/GenBank/DDBJ whole genome shotgun (WGS) entry which is preliminary data.</text>
</comment>
<keyword evidence="2" id="KW-0547">Nucleotide-binding</keyword>
<dbReference type="PANTHER" id="PTHR11922">
    <property type="entry name" value="GMP SYNTHASE-RELATED"/>
    <property type="match status" value="1"/>
</dbReference>
<dbReference type="EMBL" id="JAOYFB010000040">
    <property type="protein sequence ID" value="KAK4037216.1"/>
    <property type="molecule type" value="Genomic_DNA"/>
</dbReference>
<evidence type="ECO:0000256" key="3">
    <source>
        <dbReference type="ARBA" id="ARBA00022749"/>
    </source>
</evidence>
<dbReference type="PANTHER" id="PTHR11922:SF2">
    <property type="entry name" value="GMP SYNTHASE [GLUTAMINE-HYDROLYZING]"/>
    <property type="match status" value="1"/>
</dbReference>
<reference evidence="7 8" key="1">
    <citation type="journal article" date="2023" name="Nucleic Acids Res.">
        <title>The hologenome of Daphnia magna reveals possible DNA methylation and microbiome-mediated evolution of the host genome.</title>
        <authorList>
            <person name="Chaturvedi A."/>
            <person name="Li X."/>
            <person name="Dhandapani V."/>
            <person name="Marshall H."/>
            <person name="Kissane S."/>
            <person name="Cuenca-Cambronero M."/>
            <person name="Asole G."/>
            <person name="Calvet F."/>
            <person name="Ruiz-Romero M."/>
            <person name="Marangio P."/>
            <person name="Guigo R."/>
            <person name="Rago D."/>
            <person name="Mirbahai L."/>
            <person name="Eastwood N."/>
            <person name="Colbourne J.K."/>
            <person name="Zhou J."/>
            <person name="Mallon E."/>
            <person name="Orsini L."/>
        </authorList>
    </citation>
    <scope>NUCLEOTIDE SEQUENCE [LARGE SCALE GENOMIC DNA]</scope>
    <source>
        <strain evidence="7">LRV0_1</strain>
    </source>
</reference>
<dbReference type="Gene3D" id="3.30.300.10">
    <property type="match status" value="1"/>
</dbReference>
<gene>
    <name evidence="7" type="ORF">OUZ56_029256</name>
</gene>
<proteinExistence type="predicted"/>
<evidence type="ECO:0000256" key="2">
    <source>
        <dbReference type="ARBA" id="ARBA00022741"/>
    </source>
</evidence>
<organism evidence="7 8">
    <name type="scientific">Daphnia magna</name>
    <dbReference type="NCBI Taxonomy" id="35525"/>
    <lineage>
        <taxon>Eukaryota</taxon>
        <taxon>Metazoa</taxon>
        <taxon>Ecdysozoa</taxon>
        <taxon>Arthropoda</taxon>
        <taxon>Crustacea</taxon>
        <taxon>Branchiopoda</taxon>
        <taxon>Diplostraca</taxon>
        <taxon>Cladocera</taxon>
        <taxon>Anomopoda</taxon>
        <taxon>Daphniidae</taxon>
        <taxon>Daphnia</taxon>
    </lineage>
</organism>
<dbReference type="Gene3D" id="3.40.50.620">
    <property type="entry name" value="HUPs"/>
    <property type="match status" value="1"/>
</dbReference>
<keyword evidence="8" id="KW-1185">Reference proteome</keyword>
<accession>A0ABR0B6B2</accession>
<keyword evidence="1" id="KW-0436">Ligase</keyword>
<protein>
    <recommendedName>
        <fullName evidence="6">GMP synthase C-terminal domain-containing protein</fullName>
    </recommendedName>
</protein>
<evidence type="ECO:0000259" key="6">
    <source>
        <dbReference type="Pfam" id="PF00958"/>
    </source>
</evidence>
<dbReference type="SUPFAM" id="SSF54810">
    <property type="entry name" value="GMP synthetase C-terminal dimerisation domain"/>
    <property type="match status" value="1"/>
</dbReference>
<dbReference type="InterPro" id="IPR001674">
    <property type="entry name" value="GMP_synth_C"/>
</dbReference>
<evidence type="ECO:0000313" key="7">
    <source>
        <dbReference type="EMBL" id="KAK4037216.1"/>
    </source>
</evidence>
<evidence type="ECO:0000256" key="1">
    <source>
        <dbReference type="ARBA" id="ARBA00022598"/>
    </source>
</evidence>
<evidence type="ECO:0000313" key="8">
    <source>
        <dbReference type="Proteomes" id="UP001234178"/>
    </source>
</evidence>
<dbReference type="Pfam" id="PF00958">
    <property type="entry name" value="GMP_synt_C"/>
    <property type="match status" value="1"/>
</dbReference>
<feature type="domain" description="GMP synthase C-terminal" evidence="6">
    <location>
        <begin position="234"/>
        <end position="283"/>
    </location>
</feature>
<sequence length="337" mass="38957">MEVYVQGPNSVYARFTQNMPHFTTQQSLLAVFQFREFVMLLCMQLLNKELGRKIVLVLVSGEIDSAVCAALLHKALLQGEDSSRVQTIHIDNGFLCKDESEQVVTSLQQLGRNLRNHMIDQNVIRDKWIRRRVTYLNFYGLKYLFYDRVLGCRIQLDSLCADATKTLNDSEMVRQLRLHGRVVEPNKDFHKDEGSGCHKKLAQMPIVLIPLHFNHDSSQRIPLCQQSVVFPPFFSQDLMTGLPAIPDTYLPQEVVEVEAVSNVPGISRVLYDLTAKPPGTTEWEGFDLRTLLRQMISALFIGRGYRVVSLTRFGWKYYEQWILYRLLKLKINQLYLK</sequence>
<keyword evidence="3" id="KW-0332">GMP biosynthesis</keyword>
<evidence type="ECO:0000256" key="4">
    <source>
        <dbReference type="ARBA" id="ARBA00022755"/>
    </source>
</evidence>
<dbReference type="Proteomes" id="UP001234178">
    <property type="component" value="Unassembled WGS sequence"/>
</dbReference>
<name>A0ABR0B6B2_9CRUS</name>